<feature type="region of interest" description="Disordered" evidence="1">
    <location>
        <begin position="1"/>
        <end position="87"/>
    </location>
</feature>
<organism evidence="2 3">
    <name type="scientific">Cannabis sativa</name>
    <name type="common">Hemp</name>
    <name type="synonym">Marijuana</name>
    <dbReference type="NCBI Taxonomy" id="3483"/>
    <lineage>
        <taxon>Eukaryota</taxon>
        <taxon>Viridiplantae</taxon>
        <taxon>Streptophyta</taxon>
        <taxon>Embryophyta</taxon>
        <taxon>Tracheophyta</taxon>
        <taxon>Spermatophyta</taxon>
        <taxon>Magnoliopsida</taxon>
        <taxon>eudicotyledons</taxon>
        <taxon>Gunneridae</taxon>
        <taxon>Pentapetalae</taxon>
        <taxon>rosids</taxon>
        <taxon>fabids</taxon>
        <taxon>Rosales</taxon>
        <taxon>Cannabaceae</taxon>
        <taxon>Cannabis</taxon>
    </lineage>
</organism>
<evidence type="ECO:0000313" key="3">
    <source>
        <dbReference type="Proteomes" id="UP000596661"/>
    </source>
</evidence>
<name>A0A803PSI2_CANSA</name>
<dbReference type="AlphaFoldDB" id="A0A803PSI2"/>
<dbReference type="EnsemblPlants" id="evm.model.05.940">
    <property type="protein sequence ID" value="cds.evm.model.05.940"/>
    <property type="gene ID" value="evm.TU.05.940"/>
</dbReference>
<protein>
    <submittedName>
        <fullName evidence="2">Uncharacterized protein</fullName>
    </submittedName>
</protein>
<reference evidence="2" key="1">
    <citation type="submission" date="2018-11" db="EMBL/GenBank/DDBJ databases">
        <authorList>
            <person name="Grassa J C."/>
        </authorList>
    </citation>
    <scope>NUCLEOTIDE SEQUENCE [LARGE SCALE GENOMIC DNA]</scope>
</reference>
<dbReference type="EMBL" id="UZAU01000475">
    <property type="status" value="NOT_ANNOTATED_CDS"/>
    <property type="molecule type" value="Genomic_DNA"/>
</dbReference>
<accession>A0A803PSI2</accession>
<evidence type="ECO:0000313" key="2">
    <source>
        <dbReference type="EnsemblPlants" id="cds.evm.model.05.940"/>
    </source>
</evidence>
<sequence>MAGKGKVLQALKKRSGDGSDQISPVKWPRVEGVPPKEKSFTESPIEISEEAVSEVDLPLAKKSSKSKSAKGGARTDPDRPSLQLVGGDEMSVELLMGGLLKEVTRKEVDATKKEAEYTRAKLGEKEWEVLEKEVKNLETAALEVCYEFWKANLNGIFDYLNKNKEAYLSYYVVQKDKEESEAVNPKAQTD</sequence>
<reference evidence="2" key="2">
    <citation type="submission" date="2021-03" db="UniProtKB">
        <authorList>
            <consortium name="EnsemblPlants"/>
        </authorList>
    </citation>
    <scope>IDENTIFICATION</scope>
</reference>
<keyword evidence="3" id="KW-1185">Reference proteome</keyword>
<proteinExistence type="predicted"/>
<evidence type="ECO:0000256" key="1">
    <source>
        <dbReference type="SAM" id="MobiDB-lite"/>
    </source>
</evidence>
<dbReference type="Gramene" id="evm.model.05.940">
    <property type="protein sequence ID" value="cds.evm.model.05.940"/>
    <property type="gene ID" value="evm.TU.05.940"/>
</dbReference>
<dbReference type="Proteomes" id="UP000596661">
    <property type="component" value="Chromosome 5"/>
</dbReference>